<sequence length="55" mass="6598">MSRKSWNNNGWLEKSNWCSVCVCYCTFFFNDSLSQRILARKNSRIGILEKRLVFF</sequence>
<evidence type="ECO:0000313" key="1">
    <source>
        <dbReference type="EMBL" id="CDW45708.1"/>
    </source>
</evidence>
<accession>A0A0K2V591</accession>
<proteinExistence type="predicted"/>
<protein>
    <submittedName>
        <fullName evidence="1">Uncharacterized protein</fullName>
    </submittedName>
</protein>
<organism evidence="1">
    <name type="scientific">Lepeophtheirus salmonis</name>
    <name type="common">Salmon louse</name>
    <name type="synonym">Caligus salmonis</name>
    <dbReference type="NCBI Taxonomy" id="72036"/>
    <lineage>
        <taxon>Eukaryota</taxon>
        <taxon>Metazoa</taxon>
        <taxon>Ecdysozoa</taxon>
        <taxon>Arthropoda</taxon>
        <taxon>Crustacea</taxon>
        <taxon>Multicrustacea</taxon>
        <taxon>Hexanauplia</taxon>
        <taxon>Copepoda</taxon>
        <taxon>Siphonostomatoida</taxon>
        <taxon>Caligidae</taxon>
        <taxon>Lepeophtheirus</taxon>
    </lineage>
</organism>
<dbReference type="AlphaFoldDB" id="A0A0K2V591"/>
<name>A0A0K2V591_LEPSM</name>
<dbReference type="EMBL" id="HACA01028347">
    <property type="protein sequence ID" value="CDW45708.1"/>
    <property type="molecule type" value="Transcribed_RNA"/>
</dbReference>
<reference evidence="1" key="1">
    <citation type="submission" date="2014-05" db="EMBL/GenBank/DDBJ databases">
        <authorList>
            <person name="Chronopoulou M."/>
        </authorList>
    </citation>
    <scope>NUCLEOTIDE SEQUENCE</scope>
    <source>
        <tissue evidence="1">Whole organism</tissue>
    </source>
</reference>